<dbReference type="Gene3D" id="2.60.120.10">
    <property type="entry name" value="Jelly Rolls"/>
    <property type="match status" value="1"/>
</dbReference>
<reference evidence="2 3" key="1">
    <citation type="submission" date="2018-01" db="EMBL/GenBank/DDBJ databases">
        <title>Whole genome analyses suggest that Burkholderia sensu lato contains two further novel genera in the rhizoxinica-symbiotica group Mycetohabitans gen. nov., and Trinickia gen. nov.: implications for the evolution of diazotrophy and nodulation in the Burkholderiaceae.</title>
        <authorList>
            <person name="Estrada-de los Santos P."/>
            <person name="Palmer M."/>
            <person name="Chavez-Ramirez B."/>
            <person name="Beukes C."/>
            <person name="Steenkamp E.T."/>
            <person name="Hirsch A.M."/>
            <person name="Manyaka P."/>
            <person name="Maluk M."/>
            <person name="Lafos M."/>
            <person name="Crook M."/>
            <person name="Gross E."/>
            <person name="Simon M.F."/>
            <person name="Bueno dos Reis Junior F."/>
            <person name="Poole P.S."/>
            <person name="Venter S.N."/>
            <person name="James E.K."/>
        </authorList>
    </citation>
    <scope>NUCLEOTIDE SEQUENCE [LARGE SCALE GENOMIC DNA]</scope>
    <source>
        <strain evidence="2 3">GIMN1.004</strain>
    </source>
</reference>
<dbReference type="Pfam" id="PF12973">
    <property type="entry name" value="Cupin_7"/>
    <property type="match status" value="1"/>
</dbReference>
<dbReference type="InterPro" id="IPR014710">
    <property type="entry name" value="RmlC-like_jellyroll"/>
</dbReference>
<dbReference type="Proteomes" id="UP000235616">
    <property type="component" value="Unassembled WGS sequence"/>
</dbReference>
<evidence type="ECO:0000259" key="1">
    <source>
        <dbReference type="Pfam" id="PF12973"/>
    </source>
</evidence>
<dbReference type="SUPFAM" id="SSF51182">
    <property type="entry name" value="RmlC-like cupins"/>
    <property type="match status" value="1"/>
</dbReference>
<gene>
    <name evidence="2" type="ORF">C0Z18_05465</name>
</gene>
<comment type="caution">
    <text evidence="2">The sequence shown here is derived from an EMBL/GenBank/DDBJ whole genome shotgun (WGS) entry which is preliminary data.</text>
</comment>
<evidence type="ECO:0000313" key="3">
    <source>
        <dbReference type="Proteomes" id="UP000235616"/>
    </source>
</evidence>
<sequence length="154" mass="16930">MQLPASPIEYLPARIASAPDMPWIPESPVKSWKPLRFFSDGSGFVELMRMSPGAIMPLHRHTGAIHAFNLEGERLLCTGERIGPGQYVFEPPGNTDWWKVVGDVPLTVMVVVYGEVEFIGADGSVRNRVGASTQLAAYRQYCEANGLAVQDLID</sequence>
<evidence type="ECO:0000313" key="2">
    <source>
        <dbReference type="EMBL" id="PMS22171.1"/>
    </source>
</evidence>
<dbReference type="EMBL" id="PNYA01000004">
    <property type="protein sequence ID" value="PMS22171.1"/>
    <property type="molecule type" value="Genomic_DNA"/>
</dbReference>
<dbReference type="AlphaFoldDB" id="A0A2N7VYE3"/>
<keyword evidence="3" id="KW-1185">Reference proteome</keyword>
<protein>
    <submittedName>
        <fullName evidence="2">Anti-sigma factor</fullName>
    </submittedName>
</protein>
<dbReference type="InterPro" id="IPR025979">
    <property type="entry name" value="ChrR-like_cupin_dom"/>
</dbReference>
<name>A0A2N7VYE3_9BURK</name>
<feature type="domain" description="ChrR-like cupin" evidence="1">
    <location>
        <begin position="18"/>
        <end position="95"/>
    </location>
</feature>
<proteinExistence type="predicted"/>
<accession>A0A2N7VYE3</accession>
<organism evidence="2 3">
    <name type="scientific">Trinickia dabaoshanensis</name>
    <dbReference type="NCBI Taxonomy" id="564714"/>
    <lineage>
        <taxon>Bacteria</taxon>
        <taxon>Pseudomonadati</taxon>
        <taxon>Pseudomonadota</taxon>
        <taxon>Betaproteobacteria</taxon>
        <taxon>Burkholderiales</taxon>
        <taxon>Burkholderiaceae</taxon>
        <taxon>Trinickia</taxon>
    </lineage>
</organism>
<dbReference type="InterPro" id="IPR011051">
    <property type="entry name" value="RmlC_Cupin_sf"/>
</dbReference>
<dbReference type="OrthoDB" id="564955at2"/>